<evidence type="ECO:0000313" key="2">
    <source>
        <dbReference type="Proteomes" id="UP000053001"/>
    </source>
</evidence>
<reference evidence="1 2" key="1">
    <citation type="submission" date="2014-04" db="EMBL/GenBank/DDBJ databases">
        <title>Genome evolution of avian class.</title>
        <authorList>
            <person name="Zhang G."/>
            <person name="Li C."/>
        </authorList>
    </citation>
    <scope>NUCLEOTIDE SEQUENCE [LARGE SCALE GENOMIC DNA]</scope>
    <source>
        <strain evidence="1">BGI_N330</strain>
    </source>
</reference>
<dbReference type="EMBL" id="KK687704">
    <property type="protein sequence ID" value="KFQ15274.1"/>
    <property type="molecule type" value="Genomic_DNA"/>
</dbReference>
<keyword evidence="2" id="KW-1185">Reference proteome</keyword>
<protein>
    <submittedName>
        <fullName evidence="1">Uncharacterized protein</fullName>
    </submittedName>
</protein>
<evidence type="ECO:0000313" key="1">
    <source>
        <dbReference type="EMBL" id="KFQ15274.1"/>
    </source>
</evidence>
<gene>
    <name evidence="1" type="ORF">N330_11552</name>
</gene>
<dbReference type="Proteomes" id="UP000053001">
    <property type="component" value="Unassembled WGS sequence"/>
</dbReference>
<feature type="non-terminal residue" evidence="1">
    <location>
        <position position="84"/>
    </location>
</feature>
<sequence>YHPCAARIKTDSRLQGLATLPCCLVQRLCKIAISFSCGTFCLWKNSVSAMYVGQNPLALVLCCMLQSQVFLGDLCQCRCSRLRF</sequence>
<feature type="non-terminal residue" evidence="1">
    <location>
        <position position="1"/>
    </location>
</feature>
<accession>A0A091R0Y9</accession>
<name>A0A091R0Y9_LEPDC</name>
<dbReference type="PhylomeDB" id="A0A091R0Y9"/>
<organism evidence="1 2">
    <name type="scientific">Leptosomus discolor</name>
    <name type="common">Madagascar cuckoo roller</name>
    <name type="synonym">Cuculus discolor</name>
    <dbReference type="NCBI Taxonomy" id="188344"/>
    <lineage>
        <taxon>Eukaryota</taxon>
        <taxon>Metazoa</taxon>
        <taxon>Chordata</taxon>
        <taxon>Craniata</taxon>
        <taxon>Vertebrata</taxon>
        <taxon>Euteleostomi</taxon>
        <taxon>Archelosauria</taxon>
        <taxon>Archosauria</taxon>
        <taxon>Dinosauria</taxon>
        <taxon>Saurischia</taxon>
        <taxon>Theropoda</taxon>
        <taxon>Coelurosauria</taxon>
        <taxon>Aves</taxon>
        <taxon>Neognathae</taxon>
        <taxon>Neoaves</taxon>
        <taxon>Telluraves</taxon>
        <taxon>Coraciimorphae</taxon>
        <taxon>Coraciiformes</taxon>
        <taxon>Leptosomidae</taxon>
        <taxon>Leptosomus</taxon>
    </lineage>
</organism>
<dbReference type="AlphaFoldDB" id="A0A091R0Y9"/>
<proteinExistence type="predicted"/>